<evidence type="ECO:0000259" key="10">
    <source>
        <dbReference type="PROSITE" id="PS51713"/>
    </source>
</evidence>
<keyword evidence="5 6" id="KW-0342">GTP-binding</keyword>
<evidence type="ECO:0000313" key="12">
    <source>
        <dbReference type="Proteomes" id="UP000216998"/>
    </source>
</evidence>
<feature type="region of interest" description="G4" evidence="7">
    <location>
        <begin position="149"/>
        <end position="152"/>
    </location>
</feature>
<keyword evidence="6" id="KW-0472">Membrane</keyword>
<dbReference type="NCBIfam" id="TIGR00436">
    <property type="entry name" value="era"/>
    <property type="match status" value="1"/>
</dbReference>
<dbReference type="InterPro" id="IPR027417">
    <property type="entry name" value="P-loop_NTPase"/>
</dbReference>
<dbReference type="InterPro" id="IPR009019">
    <property type="entry name" value="KH_sf_prok-type"/>
</dbReference>
<dbReference type="EMBL" id="NOXU01000031">
    <property type="protein sequence ID" value="OYQ32706.1"/>
    <property type="molecule type" value="Genomic_DNA"/>
</dbReference>
<dbReference type="SUPFAM" id="SSF52540">
    <property type="entry name" value="P-loop containing nucleoside triphosphate hydrolases"/>
    <property type="match status" value="1"/>
</dbReference>
<gene>
    <name evidence="6" type="primary">era</name>
    <name evidence="11" type="ORF">CHU95_18265</name>
</gene>
<evidence type="ECO:0000256" key="7">
    <source>
        <dbReference type="PROSITE-ProRule" id="PRU01050"/>
    </source>
</evidence>
<dbReference type="InterPro" id="IPR030388">
    <property type="entry name" value="G_ERA_dom"/>
</dbReference>
<dbReference type="GO" id="GO:0005525">
    <property type="term" value="F:GTP binding"/>
    <property type="evidence" value="ECO:0007669"/>
    <property type="project" value="UniProtKB-UniRule"/>
</dbReference>
<evidence type="ECO:0000259" key="9">
    <source>
        <dbReference type="PROSITE" id="PS50823"/>
    </source>
</evidence>
<comment type="caution">
    <text evidence="11">The sequence shown here is derived from an EMBL/GenBank/DDBJ whole genome shotgun (WGS) entry which is preliminary data.</text>
</comment>
<dbReference type="Pfam" id="PF01926">
    <property type="entry name" value="MMR_HSR1"/>
    <property type="match status" value="1"/>
</dbReference>
<organism evidence="11 12">
    <name type="scientific">Niveispirillum lacus</name>
    <dbReference type="NCBI Taxonomy" id="1981099"/>
    <lineage>
        <taxon>Bacteria</taxon>
        <taxon>Pseudomonadati</taxon>
        <taxon>Pseudomonadota</taxon>
        <taxon>Alphaproteobacteria</taxon>
        <taxon>Rhodospirillales</taxon>
        <taxon>Azospirillaceae</taxon>
        <taxon>Niveispirillum</taxon>
    </lineage>
</organism>
<evidence type="ECO:0000313" key="11">
    <source>
        <dbReference type="EMBL" id="OYQ32706.1"/>
    </source>
</evidence>
<dbReference type="PANTHER" id="PTHR42698:SF1">
    <property type="entry name" value="GTPASE ERA, MITOCHONDRIAL"/>
    <property type="match status" value="1"/>
</dbReference>
<comment type="similarity">
    <text evidence="1 6 7 8">Belongs to the TRAFAC class TrmE-Era-EngA-EngB-Septin-like GTPase superfamily. Era GTPase family.</text>
</comment>
<keyword evidence="6" id="KW-0963">Cytoplasm</keyword>
<dbReference type="GO" id="GO:0043024">
    <property type="term" value="F:ribosomal small subunit binding"/>
    <property type="evidence" value="ECO:0007669"/>
    <property type="project" value="TreeGrafter"/>
</dbReference>
<keyword evidence="12" id="KW-1185">Reference proteome</keyword>
<dbReference type="Gene3D" id="3.30.300.20">
    <property type="match status" value="1"/>
</dbReference>
<feature type="region of interest" description="G2" evidence="7">
    <location>
        <begin position="65"/>
        <end position="69"/>
    </location>
</feature>
<feature type="domain" description="KH type-2" evidence="9">
    <location>
        <begin position="230"/>
        <end position="307"/>
    </location>
</feature>
<dbReference type="InterPro" id="IPR006073">
    <property type="entry name" value="GTP-bd"/>
</dbReference>
<evidence type="ECO:0000256" key="4">
    <source>
        <dbReference type="ARBA" id="ARBA00022884"/>
    </source>
</evidence>
<feature type="binding site" evidence="6">
    <location>
        <begin position="39"/>
        <end position="46"/>
    </location>
    <ligand>
        <name>GTP</name>
        <dbReference type="ChEBI" id="CHEBI:37565"/>
    </ligand>
</feature>
<dbReference type="GO" id="GO:0070181">
    <property type="term" value="F:small ribosomal subunit rRNA binding"/>
    <property type="evidence" value="ECO:0007669"/>
    <property type="project" value="UniProtKB-UniRule"/>
</dbReference>
<dbReference type="GO" id="GO:0003924">
    <property type="term" value="F:GTPase activity"/>
    <property type="evidence" value="ECO:0007669"/>
    <property type="project" value="UniProtKB-UniRule"/>
</dbReference>
<evidence type="ECO:0000256" key="2">
    <source>
        <dbReference type="ARBA" id="ARBA00020484"/>
    </source>
</evidence>
<keyword evidence="3 6" id="KW-0547">Nucleotide-binding</keyword>
<dbReference type="HAMAP" id="MF_00367">
    <property type="entry name" value="GTPase_Era"/>
    <property type="match status" value="1"/>
</dbReference>
<feature type="binding site" evidence="6">
    <location>
        <begin position="149"/>
        <end position="152"/>
    </location>
    <ligand>
        <name>GTP</name>
        <dbReference type="ChEBI" id="CHEBI:37565"/>
    </ligand>
</feature>
<sequence length="325" mass="35692">MTDSDDIVSRFLSGQDASGDAPARPAPTHPRCGFVALVGAPNAGKSTLLNALVGSKISIVSPKVQTTRSRVLGIGMAGDSQILYVDTPGIFTPKKRLERAMVAAAWQGATDADQVAVLFDAAQKRIDDDTRGIVEKLKEAGRTAVLVLNKIDLIKRERLLALAAEFAEFGVFTETFMVSALTGDGLEGLLKFFAASVPEGPWLYPPDQLSDMPERLLAAEITREKLFLQLHQEVPYATSVETETWEEFENGSVRIGQVIYVQRDTQKAIILGKGGARIKQISTAARVEMAEFLGRPVHLMLFVKLRENWAEERDQYEPWGLDYNA</sequence>
<dbReference type="NCBIfam" id="TIGR00231">
    <property type="entry name" value="small_GTP"/>
    <property type="match status" value="1"/>
</dbReference>
<evidence type="ECO:0000256" key="8">
    <source>
        <dbReference type="RuleBase" id="RU003761"/>
    </source>
</evidence>
<feature type="region of interest" description="G5" evidence="7">
    <location>
        <begin position="178"/>
        <end position="180"/>
    </location>
</feature>
<evidence type="ECO:0000256" key="6">
    <source>
        <dbReference type="HAMAP-Rule" id="MF_00367"/>
    </source>
</evidence>
<dbReference type="GO" id="GO:0005886">
    <property type="term" value="C:plasma membrane"/>
    <property type="evidence" value="ECO:0007669"/>
    <property type="project" value="UniProtKB-SubCell"/>
</dbReference>
<dbReference type="PROSITE" id="PS50823">
    <property type="entry name" value="KH_TYPE_2"/>
    <property type="match status" value="1"/>
</dbReference>
<comment type="subunit">
    <text evidence="6">Monomer.</text>
</comment>
<comment type="subcellular location">
    <subcellularLocation>
        <location evidence="6">Cytoplasm</location>
    </subcellularLocation>
    <subcellularLocation>
        <location evidence="6">Cell membrane</location>
        <topology evidence="6">Peripheral membrane protein</topology>
    </subcellularLocation>
</comment>
<accession>A0A255YTZ0</accession>
<feature type="region of interest" description="G1" evidence="7">
    <location>
        <begin position="39"/>
        <end position="46"/>
    </location>
</feature>
<dbReference type="AlphaFoldDB" id="A0A255YTZ0"/>
<reference evidence="11 12" key="1">
    <citation type="submission" date="2017-07" db="EMBL/GenBank/DDBJ databases">
        <title>Niveispirillum cyanobacteriorum sp. nov., isolated from cyanobacterial aggregates in a eutrophic lake.</title>
        <authorList>
            <person name="Cai H."/>
        </authorList>
    </citation>
    <scope>NUCLEOTIDE SEQUENCE [LARGE SCALE GENOMIC DNA]</scope>
    <source>
        <strain evidence="12">TH1-14</strain>
    </source>
</reference>
<dbReference type="Proteomes" id="UP000216998">
    <property type="component" value="Unassembled WGS sequence"/>
</dbReference>
<dbReference type="InterPro" id="IPR005662">
    <property type="entry name" value="GTPase_Era-like"/>
</dbReference>
<dbReference type="InterPro" id="IPR005225">
    <property type="entry name" value="Small_GTP-bd"/>
</dbReference>
<dbReference type="Pfam" id="PF07650">
    <property type="entry name" value="KH_2"/>
    <property type="match status" value="1"/>
</dbReference>
<feature type="binding site" evidence="6">
    <location>
        <begin position="86"/>
        <end position="90"/>
    </location>
    <ligand>
        <name>GTP</name>
        <dbReference type="ChEBI" id="CHEBI:37565"/>
    </ligand>
</feature>
<dbReference type="CDD" id="cd04163">
    <property type="entry name" value="Era"/>
    <property type="match status" value="1"/>
</dbReference>
<dbReference type="RefSeq" id="WP_094457741.1">
    <property type="nucleotide sequence ID" value="NZ_NOXU01000031.1"/>
</dbReference>
<comment type="function">
    <text evidence="6">An essential GTPase that binds both GDP and GTP, with rapid nucleotide exchange. Plays a role in 16S rRNA processing and 30S ribosomal subunit biogenesis and possibly also in cell cycle regulation and energy metabolism.</text>
</comment>
<dbReference type="GO" id="GO:0005829">
    <property type="term" value="C:cytosol"/>
    <property type="evidence" value="ECO:0007669"/>
    <property type="project" value="TreeGrafter"/>
</dbReference>
<dbReference type="SUPFAM" id="SSF54814">
    <property type="entry name" value="Prokaryotic type KH domain (KH-domain type II)"/>
    <property type="match status" value="1"/>
</dbReference>
<dbReference type="CDD" id="cd22534">
    <property type="entry name" value="KH-II_Era"/>
    <property type="match status" value="1"/>
</dbReference>
<dbReference type="InterPro" id="IPR015946">
    <property type="entry name" value="KH_dom-like_a/b"/>
</dbReference>
<proteinExistence type="inferred from homology"/>
<dbReference type="PANTHER" id="PTHR42698">
    <property type="entry name" value="GTPASE ERA"/>
    <property type="match status" value="1"/>
</dbReference>
<name>A0A255YTZ0_9PROT</name>
<dbReference type="InterPro" id="IPR004044">
    <property type="entry name" value="KH_dom_type_2"/>
</dbReference>
<evidence type="ECO:0000256" key="5">
    <source>
        <dbReference type="ARBA" id="ARBA00023134"/>
    </source>
</evidence>
<keyword evidence="4 6" id="KW-0694">RNA-binding</keyword>
<keyword evidence="6" id="KW-0690">Ribosome biogenesis</keyword>
<feature type="domain" description="Era-type G" evidence="10">
    <location>
        <begin position="31"/>
        <end position="199"/>
    </location>
</feature>
<evidence type="ECO:0000256" key="1">
    <source>
        <dbReference type="ARBA" id="ARBA00007921"/>
    </source>
</evidence>
<dbReference type="GO" id="GO:0000028">
    <property type="term" value="P:ribosomal small subunit assembly"/>
    <property type="evidence" value="ECO:0007669"/>
    <property type="project" value="TreeGrafter"/>
</dbReference>
<keyword evidence="6" id="KW-1003">Cell membrane</keyword>
<dbReference type="Gene3D" id="3.40.50.300">
    <property type="entry name" value="P-loop containing nucleotide triphosphate hydrolases"/>
    <property type="match status" value="1"/>
</dbReference>
<dbReference type="NCBIfam" id="NF000908">
    <property type="entry name" value="PRK00089.1"/>
    <property type="match status" value="1"/>
</dbReference>
<evidence type="ECO:0000256" key="3">
    <source>
        <dbReference type="ARBA" id="ARBA00022741"/>
    </source>
</evidence>
<keyword evidence="6" id="KW-0699">rRNA-binding</keyword>
<protein>
    <recommendedName>
        <fullName evidence="2 6">GTPase Era</fullName>
    </recommendedName>
</protein>
<dbReference type="PROSITE" id="PS51713">
    <property type="entry name" value="G_ERA"/>
    <property type="match status" value="1"/>
</dbReference>
<dbReference type="OrthoDB" id="9805918at2"/>
<feature type="region of interest" description="G3" evidence="7">
    <location>
        <begin position="86"/>
        <end position="89"/>
    </location>
</feature>